<accession>A0A7Z0DNF8</accession>
<sequence>MNPADVVVPADDRPSRRRLAPAVAGSMARAGGRVLQAGVGVLACLRPADKPLHPHGKVHTALLRRHPGATTGAAFLDEGGSDEVVVRLSRAVGLPEKVPDVNGLAVRVPTARGEHADLLLATTGRGRWTRFLLAPRTRLSDGFFSTLLPYRAPTGPVWLGAQFVGEATWRMAWARPGTDWTWFATLELTIESDRDLLLSFDPTRSTPPGLEIYEWHRRLRAPAYETVRQSRTQVDPM</sequence>
<dbReference type="Proteomes" id="UP000564496">
    <property type="component" value="Unassembled WGS sequence"/>
</dbReference>
<evidence type="ECO:0000313" key="2">
    <source>
        <dbReference type="Proteomes" id="UP000564496"/>
    </source>
</evidence>
<protein>
    <recommendedName>
        <fullName evidence="3">Phosphodiesterase</fullName>
    </recommendedName>
</protein>
<organism evidence="1 2">
    <name type="scientific">Nocardioides panzhihuensis</name>
    <dbReference type="NCBI Taxonomy" id="860243"/>
    <lineage>
        <taxon>Bacteria</taxon>
        <taxon>Bacillati</taxon>
        <taxon>Actinomycetota</taxon>
        <taxon>Actinomycetes</taxon>
        <taxon>Propionibacteriales</taxon>
        <taxon>Nocardioidaceae</taxon>
        <taxon>Nocardioides</taxon>
    </lineage>
</organism>
<dbReference type="InterPro" id="IPR020835">
    <property type="entry name" value="Catalase_sf"/>
</dbReference>
<dbReference type="EMBL" id="JACBZR010000001">
    <property type="protein sequence ID" value="NYI78615.1"/>
    <property type="molecule type" value="Genomic_DNA"/>
</dbReference>
<evidence type="ECO:0008006" key="3">
    <source>
        <dbReference type="Google" id="ProtNLM"/>
    </source>
</evidence>
<gene>
    <name evidence="1" type="ORF">BJ988_003263</name>
</gene>
<evidence type="ECO:0000313" key="1">
    <source>
        <dbReference type="EMBL" id="NYI78615.1"/>
    </source>
</evidence>
<name>A0A7Z0DNF8_9ACTN</name>
<reference evidence="1 2" key="1">
    <citation type="submission" date="2020-07" db="EMBL/GenBank/DDBJ databases">
        <title>Sequencing the genomes of 1000 actinobacteria strains.</title>
        <authorList>
            <person name="Klenk H.-P."/>
        </authorList>
    </citation>
    <scope>NUCLEOTIDE SEQUENCE [LARGE SCALE GENOMIC DNA]</scope>
    <source>
        <strain evidence="1 2">DSM 26487</strain>
    </source>
</reference>
<dbReference type="AlphaFoldDB" id="A0A7Z0DNF8"/>
<proteinExistence type="predicted"/>
<dbReference type="RefSeq" id="WP_179658918.1">
    <property type="nucleotide sequence ID" value="NZ_JACBZR010000001.1"/>
</dbReference>
<keyword evidence="2" id="KW-1185">Reference proteome</keyword>
<dbReference type="GO" id="GO:0020037">
    <property type="term" value="F:heme binding"/>
    <property type="evidence" value="ECO:0007669"/>
    <property type="project" value="InterPro"/>
</dbReference>
<dbReference type="SUPFAM" id="SSF56634">
    <property type="entry name" value="Heme-dependent catalase-like"/>
    <property type="match status" value="1"/>
</dbReference>
<comment type="caution">
    <text evidence="1">The sequence shown here is derived from an EMBL/GenBank/DDBJ whole genome shotgun (WGS) entry which is preliminary data.</text>
</comment>